<dbReference type="CDD" id="cd07723">
    <property type="entry name" value="hydroxyacylglutathione_hydrolase_MBL-fold"/>
    <property type="match status" value="1"/>
</dbReference>
<evidence type="ECO:0000256" key="14">
    <source>
        <dbReference type="SAM" id="MobiDB-lite"/>
    </source>
</evidence>
<sequence length="471" mass="52299">MPEANHPSDQYSTWVGLIYIFNLIVGTGALTLPAAFSRAGWALGLTLILILAFISFVTVTFVIEAMASANAVVTWKRIQQRKRTLQMSGESAASNSDSEDTPLVSTTASSPERHCTNYRYYAIQEKIEMGEMASIFFTKTGVMLFYLCFAVYLYGDLSIYGAVVAKSLADVACTYQPANLTCNDTIPDTEACWEGVETNRLNAYRIFLTIFVAVLGPFVFFNVQKTKYLQLLTSVMRWLAFTIMIVYAVRKLVIDGPQLDTPAANISAKSLSTNGFSGTHSESVTIDLSKMKVQILPALQDNYMYLIIDEATKDAAIVDPVDPDAVYKAVHENQVNLKKVLTTHHHWDHAGGNENLVKKFQHLEVYGGDERIGALNRRVKHGDLFKIGNIDVKCLETPCHTTGHICYYVTADQDTPAVFTGDTLFAGGCGRFFEGTADQMHNALINVLGILPDQTFCTCVRMFVLFEIERR</sequence>
<evidence type="ECO:0000256" key="15">
    <source>
        <dbReference type="SAM" id="Phobius"/>
    </source>
</evidence>
<proteinExistence type="inferred from homology"/>
<dbReference type="InterPro" id="IPR001279">
    <property type="entry name" value="Metallo-B-lactamas"/>
</dbReference>
<keyword evidence="17" id="KW-1185">Reference proteome</keyword>
<dbReference type="Pfam" id="PF01490">
    <property type="entry name" value="Aa_trans"/>
    <property type="match status" value="1"/>
</dbReference>
<evidence type="ECO:0000256" key="2">
    <source>
        <dbReference type="ARBA" id="ARBA00001947"/>
    </source>
</evidence>
<evidence type="ECO:0000313" key="17">
    <source>
        <dbReference type="Proteomes" id="UP000829291"/>
    </source>
</evidence>
<accession>A0ABM3FEE0</accession>
<name>A0ABM3FEE0_NEOLC</name>
<comment type="catalytic activity">
    <reaction evidence="1">
        <text>an S-(2-hydroxyacyl)glutathione + H2O = a 2-hydroxy carboxylate + glutathione + H(+)</text>
        <dbReference type="Rhea" id="RHEA:21864"/>
        <dbReference type="ChEBI" id="CHEBI:15377"/>
        <dbReference type="ChEBI" id="CHEBI:15378"/>
        <dbReference type="ChEBI" id="CHEBI:57925"/>
        <dbReference type="ChEBI" id="CHEBI:58896"/>
        <dbReference type="ChEBI" id="CHEBI:71261"/>
        <dbReference type="EC" id="3.1.2.6"/>
    </reaction>
</comment>
<feature type="region of interest" description="Disordered" evidence="14">
    <location>
        <begin position="86"/>
        <end position="110"/>
    </location>
</feature>
<evidence type="ECO:0000256" key="10">
    <source>
        <dbReference type="ARBA" id="ARBA00022833"/>
    </source>
</evidence>
<dbReference type="GeneID" id="107218416"/>
<evidence type="ECO:0000256" key="1">
    <source>
        <dbReference type="ARBA" id="ARBA00001623"/>
    </source>
</evidence>
<dbReference type="InterPro" id="IPR013057">
    <property type="entry name" value="AA_transpt_TM"/>
</dbReference>
<evidence type="ECO:0000256" key="6">
    <source>
        <dbReference type="ARBA" id="ARBA00011917"/>
    </source>
</evidence>
<dbReference type="InterPro" id="IPR035680">
    <property type="entry name" value="Clx_II_MBL"/>
</dbReference>
<organism evidence="17 18">
    <name type="scientific">Neodiprion lecontei</name>
    <name type="common">Redheaded pine sawfly</name>
    <dbReference type="NCBI Taxonomy" id="441921"/>
    <lineage>
        <taxon>Eukaryota</taxon>
        <taxon>Metazoa</taxon>
        <taxon>Ecdysozoa</taxon>
        <taxon>Arthropoda</taxon>
        <taxon>Hexapoda</taxon>
        <taxon>Insecta</taxon>
        <taxon>Pterygota</taxon>
        <taxon>Neoptera</taxon>
        <taxon>Endopterygota</taxon>
        <taxon>Hymenoptera</taxon>
        <taxon>Tenthredinoidea</taxon>
        <taxon>Diprionidae</taxon>
        <taxon>Diprioninae</taxon>
        <taxon>Neodiprion</taxon>
    </lineage>
</organism>
<feature type="transmembrane region" description="Helical" evidence="15">
    <location>
        <begin position="136"/>
        <end position="155"/>
    </location>
</feature>
<dbReference type="SMART" id="SM00849">
    <property type="entry name" value="Lactamase_B"/>
    <property type="match status" value="1"/>
</dbReference>
<reference evidence="18" key="1">
    <citation type="submission" date="2025-08" db="UniProtKB">
        <authorList>
            <consortium name="RefSeq"/>
        </authorList>
    </citation>
    <scope>IDENTIFICATION</scope>
    <source>
        <tissue evidence="18">Thorax and Abdomen</tissue>
    </source>
</reference>
<evidence type="ECO:0000256" key="11">
    <source>
        <dbReference type="ARBA" id="ARBA00022989"/>
    </source>
</evidence>
<dbReference type="Proteomes" id="UP000829291">
    <property type="component" value="Chromosome 2"/>
</dbReference>
<evidence type="ECO:0000256" key="9">
    <source>
        <dbReference type="ARBA" id="ARBA00022801"/>
    </source>
</evidence>
<keyword evidence="7 15" id="KW-0812">Transmembrane</keyword>
<comment type="cofactor">
    <cofactor evidence="2">
        <name>Zn(2+)</name>
        <dbReference type="ChEBI" id="CHEBI:29105"/>
    </cofactor>
</comment>
<keyword evidence="8" id="KW-0479">Metal-binding</keyword>
<keyword evidence="11 15" id="KW-1133">Transmembrane helix</keyword>
<dbReference type="EC" id="3.1.2.6" evidence="6"/>
<evidence type="ECO:0000256" key="12">
    <source>
        <dbReference type="ARBA" id="ARBA00023136"/>
    </source>
</evidence>
<dbReference type="RefSeq" id="XP_046586387.1">
    <property type="nucleotide sequence ID" value="XM_046730431.1"/>
</dbReference>
<protein>
    <recommendedName>
        <fullName evidence="6">hydroxyacylglutathione hydrolase</fullName>
        <ecNumber evidence="6">3.1.2.6</ecNumber>
    </recommendedName>
    <alternativeName>
        <fullName evidence="13">Glyoxalase II</fullName>
    </alternativeName>
</protein>
<feature type="domain" description="Metallo-beta-lactamase" evidence="16">
    <location>
        <begin position="301"/>
        <end position="460"/>
    </location>
</feature>
<evidence type="ECO:0000256" key="13">
    <source>
        <dbReference type="ARBA" id="ARBA00031044"/>
    </source>
</evidence>
<feature type="transmembrane region" description="Helical" evidence="15">
    <location>
        <begin position="42"/>
        <end position="73"/>
    </location>
</feature>
<keyword evidence="10" id="KW-0862">Zinc</keyword>
<comment type="pathway">
    <text evidence="4">Secondary metabolite metabolism; methylglyoxal degradation; (R)-lactate from methylglyoxal: step 2/2.</text>
</comment>
<evidence type="ECO:0000256" key="4">
    <source>
        <dbReference type="ARBA" id="ARBA00004963"/>
    </source>
</evidence>
<feature type="transmembrane region" description="Helical" evidence="15">
    <location>
        <begin position="12"/>
        <end position="36"/>
    </location>
</feature>
<comment type="subcellular location">
    <subcellularLocation>
        <location evidence="3">Membrane</location>
    </subcellularLocation>
</comment>
<gene>
    <name evidence="18" type="primary">LOC107218416</name>
</gene>
<dbReference type="Pfam" id="PF00753">
    <property type="entry name" value="Lactamase_B"/>
    <property type="match status" value="1"/>
</dbReference>
<dbReference type="InterPro" id="IPR036866">
    <property type="entry name" value="RibonucZ/Hydroxyglut_hydro"/>
</dbReference>
<evidence type="ECO:0000256" key="7">
    <source>
        <dbReference type="ARBA" id="ARBA00022692"/>
    </source>
</evidence>
<evidence type="ECO:0000256" key="5">
    <source>
        <dbReference type="ARBA" id="ARBA00006759"/>
    </source>
</evidence>
<evidence type="ECO:0000256" key="8">
    <source>
        <dbReference type="ARBA" id="ARBA00022723"/>
    </source>
</evidence>
<keyword evidence="12 15" id="KW-0472">Membrane</keyword>
<dbReference type="PANTHER" id="PTHR11935:SF94">
    <property type="entry name" value="TENZING NORGAY, ISOFORM C"/>
    <property type="match status" value="1"/>
</dbReference>
<feature type="transmembrane region" description="Helical" evidence="15">
    <location>
        <begin position="203"/>
        <end position="221"/>
    </location>
</feature>
<dbReference type="Gene3D" id="3.60.15.10">
    <property type="entry name" value="Ribonuclease Z/Hydroxyacylglutathione hydrolase-like"/>
    <property type="match status" value="1"/>
</dbReference>
<keyword evidence="9" id="KW-0378">Hydrolase</keyword>
<feature type="compositionally biased region" description="Polar residues" evidence="14">
    <location>
        <begin position="86"/>
        <end position="96"/>
    </location>
</feature>
<comment type="similarity">
    <text evidence="5">Belongs to the metallo-beta-lactamase superfamily. Glyoxalase II family.</text>
</comment>
<dbReference type="PANTHER" id="PTHR11935">
    <property type="entry name" value="BETA LACTAMASE DOMAIN"/>
    <property type="match status" value="1"/>
</dbReference>
<evidence type="ECO:0000313" key="18">
    <source>
        <dbReference type="RefSeq" id="XP_046586387.1"/>
    </source>
</evidence>
<feature type="transmembrane region" description="Helical" evidence="15">
    <location>
        <begin position="228"/>
        <end position="249"/>
    </location>
</feature>
<evidence type="ECO:0000256" key="3">
    <source>
        <dbReference type="ARBA" id="ARBA00004370"/>
    </source>
</evidence>
<dbReference type="SUPFAM" id="SSF56281">
    <property type="entry name" value="Metallo-hydrolase/oxidoreductase"/>
    <property type="match status" value="1"/>
</dbReference>
<evidence type="ECO:0000259" key="16">
    <source>
        <dbReference type="SMART" id="SM00849"/>
    </source>
</evidence>